<gene>
    <name evidence="2" type="primary">ahpF</name>
    <name evidence="2" type="ORF">RSIPO_03500</name>
</gene>
<reference evidence="2" key="2">
    <citation type="submission" date="2022-04" db="EMBL/GenBank/DDBJ databases">
        <title>Genomic draft of R. solanacearum strain IPO1609, a phylotype IIB1/biovar 2/race 3 strain isolated from potato in Europe.</title>
        <authorList>
            <person name="Boucher C."/>
            <person name="Carrere S."/>
            <person name="Dossat C."/>
            <person name="Elbaz M."/>
            <person name="Genin S."/>
            <person name="Gouzy J."/>
            <person name="Prior P."/>
            <person name="Segurens B."/>
            <person name="Wincker P."/>
        </authorList>
    </citation>
    <scope>NUCLEOTIDE SEQUENCE</scope>
    <source>
        <strain evidence="2">IPO1609</strain>
    </source>
</reference>
<dbReference type="InterPro" id="IPR036188">
    <property type="entry name" value="FAD/NAD-bd_sf"/>
</dbReference>
<dbReference type="Proteomes" id="UP000053470">
    <property type="component" value="Unassembled WGS sequence"/>
</dbReference>
<dbReference type="AlphaFoldDB" id="A0A7U7PQR5"/>
<keyword evidence="3" id="KW-1185">Reference proteome</keyword>
<reference evidence="2" key="1">
    <citation type="submission" date="2014-11" db="EMBL/GenBank/DDBJ databases">
        <authorList>
            <person name="Genoscope - CEA"/>
        </authorList>
    </citation>
    <scope>NUCLEOTIDE SEQUENCE</scope>
    <source>
        <strain evidence="2">IPO1609</strain>
    </source>
</reference>
<name>A0A7U7PQR5_RALSL</name>
<protein>
    <submittedName>
        <fullName evidence="2">Alkyl hydroperoxide reductase subunit f (Partial sequence c terminus) protein</fullName>
    </submittedName>
</protein>
<evidence type="ECO:0000256" key="1">
    <source>
        <dbReference type="SAM" id="MobiDB-lite"/>
    </source>
</evidence>
<accession>A0A7U7PQR5</accession>
<evidence type="ECO:0000313" key="2">
    <source>
        <dbReference type="EMBL" id="CEJ16805.1"/>
    </source>
</evidence>
<feature type="compositionally biased region" description="Basic residues" evidence="1">
    <location>
        <begin position="104"/>
        <end position="117"/>
    </location>
</feature>
<sequence>MLVRKLQSLPNATILTNAQTTEITGNGEKVNGLRYKNRTNGVEHDVALEGVFVQIGLVPNTEWLDGVVERNRFGEVIGRRARPHQRVGRVRGGGFDHRAVQADHHRHGRGRQGRTVRLRSPDPGAAGRSRLRLSDPRASSRAARKRARFFLCPPPGNRVAGRVTKKIS</sequence>
<organism evidence="2 3">
    <name type="scientific">Ralstonia solanacearum IPO1609</name>
    <dbReference type="NCBI Taxonomy" id="564066"/>
    <lineage>
        <taxon>Bacteria</taxon>
        <taxon>Pseudomonadati</taxon>
        <taxon>Pseudomonadota</taxon>
        <taxon>Betaproteobacteria</taxon>
        <taxon>Burkholderiales</taxon>
        <taxon>Burkholderiaceae</taxon>
        <taxon>Ralstonia</taxon>
        <taxon>Ralstonia solanacearum species complex</taxon>
    </lineage>
</organism>
<dbReference type="SUPFAM" id="SSF51905">
    <property type="entry name" value="FAD/NAD(P)-binding domain"/>
    <property type="match status" value="1"/>
</dbReference>
<evidence type="ECO:0000313" key="3">
    <source>
        <dbReference type="Proteomes" id="UP000053470"/>
    </source>
</evidence>
<dbReference type="EMBL" id="LN651281">
    <property type="protein sequence ID" value="CEJ16805.1"/>
    <property type="molecule type" value="Genomic_DNA"/>
</dbReference>
<proteinExistence type="predicted"/>
<feature type="region of interest" description="Disordered" evidence="1">
    <location>
        <begin position="97"/>
        <end position="140"/>
    </location>
</feature>
<dbReference type="Gene3D" id="3.50.50.60">
    <property type="entry name" value="FAD/NAD(P)-binding domain"/>
    <property type="match status" value="2"/>
</dbReference>
<dbReference type="PRINTS" id="PR00469">
    <property type="entry name" value="PNDRDTASEII"/>
</dbReference>